<dbReference type="NCBIfam" id="TIGR00738">
    <property type="entry name" value="rrf2_super"/>
    <property type="match status" value="1"/>
</dbReference>
<dbReference type="AlphaFoldDB" id="A0A1F4TF50"/>
<sequence length="148" mass="16600">MRLSTKVRYGLRLMIDLALHDGKGLILLNDIAKRQRISSKYLWQVISPLKTAKLVISGRGAKGGYRLARPAETITMKDIVTRLDDEFQPVACLENPKTCKRSGGCAAQELWCELGNKIAGFLESISLQEMAIRQLRKQGGELDSMYFI</sequence>
<dbReference type="InterPro" id="IPR036388">
    <property type="entry name" value="WH-like_DNA-bd_sf"/>
</dbReference>
<accession>A0A1F4TF50</accession>
<dbReference type="EMBL" id="MEUF01000083">
    <property type="protein sequence ID" value="OGC31338.1"/>
    <property type="molecule type" value="Genomic_DNA"/>
</dbReference>
<name>A0A1F4TF50_UNCSA</name>
<evidence type="ECO:0008006" key="4">
    <source>
        <dbReference type="Google" id="ProtNLM"/>
    </source>
</evidence>
<keyword evidence="1" id="KW-0238">DNA-binding</keyword>
<reference evidence="2 3" key="1">
    <citation type="journal article" date="2016" name="Nat. Commun.">
        <title>Thousands of microbial genomes shed light on interconnected biogeochemical processes in an aquifer system.</title>
        <authorList>
            <person name="Anantharaman K."/>
            <person name="Brown C.T."/>
            <person name="Hug L.A."/>
            <person name="Sharon I."/>
            <person name="Castelle C.J."/>
            <person name="Probst A.J."/>
            <person name="Thomas B.C."/>
            <person name="Singh A."/>
            <person name="Wilkins M.J."/>
            <person name="Karaoz U."/>
            <person name="Brodie E.L."/>
            <person name="Williams K.H."/>
            <person name="Hubbard S.S."/>
            <person name="Banfield J.F."/>
        </authorList>
    </citation>
    <scope>NUCLEOTIDE SEQUENCE [LARGE SCALE GENOMIC DNA]</scope>
</reference>
<evidence type="ECO:0000313" key="2">
    <source>
        <dbReference type="EMBL" id="OGC31338.1"/>
    </source>
</evidence>
<dbReference type="STRING" id="1802583.A2311_03775"/>
<organism evidence="2 3">
    <name type="scientific">candidate division WOR-1 bacterium RIFOXYB2_FULL_48_7</name>
    <dbReference type="NCBI Taxonomy" id="1802583"/>
    <lineage>
        <taxon>Bacteria</taxon>
        <taxon>Bacillati</taxon>
        <taxon>Saganbacteria</taxon>
    </lineage>
</organism>
<dbReference type="InterPro" id="IPR036390">
    <property type="entry name" value="WH_DNA-bd_sf"/>
</dbReference>
<dbReference type="PROSITE" id="PS51197">
    <property type="entry name" value="HTH_RRF2_2"/>
    <property type="match status" value="1"/>
</dbReference>
<proteinExistence type="predicted"/>
<evidence type="ECO:0000256" key="1">
    <source>
        <dbReference type="ARBA" id="ARBA00023125"/>
    </source>
</evidence>
<dbReference type="PANTHER" id="PTHR33221:SF5">
    <property type="entry name" value="HTH-TYPE TRANSCRIPTIONAL REGULATOR ISCR"/>
    <property type="match status" value="1"/>
</dbReference>
<dbReference type="Proteomes" id="UP000178951">
    <property type="component" value="Unassembled WGS sequence"/>
</dbReference>
<dbReference type="GO" id="GO:0003700">
    <property type="term" value="F:DNA-binding transcription factor activity"/>
    <property type="evidence" value="ECO:0007669"/>
    <property type="project" value="TreeGrafter"/>
</dbReference>
<dbReference type="InterPro" id="IPR000944">
    <property type="entry name" value="Tscrpt_reg_Rrf2"/>
</dbReference>
<dbReference type="Pfam" id="PF02082">
    <property type="entry name" value="Rrf2"/>
    <property type="match status" value="1"/>
</dbReference>
<dbReference type="PANTHER" id="PTHR33221">
    <property type="entry name" value="WINGED HELIX-TURN-HELIX TRANSCRIPTIONAL REGULATOR, RRF2 FAMILY"/>
    <property type="match status" value="1"/>
</dbReference>
<dbReference type="SUPFAM" id="SSF46785">
    <property type="entry name" value="Winged helix' DNA-binding domain"/>
    <property type="match status" value="1"/>
</dbReference>
<dbReference type="GO" id="GO:0003677">
    <property type="term" value="F:DNA binding"/>
    <property type="evidence" value="ECO:0007669"/>
    <property type="project" value="UniProtKB-KW"/>
</dbReference>
<gene>
    <name evidence="2" type="ORF">A2311_03775</name>
</gene>
<dbReference type="GO" id="GO:0005829">
    <property type="term" value="C:cytosol"/>
    <property type="evidence" value="ECO:0007669"/>
    <property type="project" value="TreeGrafter"/>
</dbReference>
<evidence type="ECO:0000313" key="3">
    <source>
        <dbReference type="Proteomes" id="UP000178951"/>
    </source>
</evidence>
<protein>
    <recommendedName>
        <fullName evidence="4">Rrf2 family transcriptional regulator</fullName>
    </recommendedName>
</protein>
<comment type="caution">
    <text evidence="2">The sequence shown here is derived from an EMBL/GenBank/DDBJ whole genome shotgun (WGS) entry which is preliminary data.</text>
</comment>
<dbReference type="Gene3D" id="1.10.10.10">
    <property type="entry name" value="Winged helix-like DNA-binding domain superfamily/Winged helix DNA-binding domain"/>
    <property type="match status" value="1"/>
</dbReference>